<dbReference type="GO" id="GO:0008953">
    <property type="term" value="F:penicillin amidase activity"/>
    <property type="evidence" value="ECO:0007669"/>
    <property type="project" value="UniProtKB-EC"/>
</dbReference>
<keyword evidence="3" id="KW-0812">Transmembrane</keyword>
<dbReference type="InterPro" id="IPR029132">
    <property type="entry name" value="CBAH/NAAA_C"/>
</dbReference>
<feature type="domain" description="Choloylglycine hydrolase/NAAA C-terminal" evidence="4">
    <location>
        <begin position="25"/>
        <end position="350"/>
    </location>
</feature>
<dbReference type="PANTHER" id="PTHR35527">
    <property type="entry name" value="CHOLOYLGLYCINE HYDROLASE"/>
    <property type="match status" value="1"/>
</dbReference>
<evidence type="ECO:0000313" key="5">
    <source>
        <dbReference type="EMBL" id="EDO62549.1"/>
    </source>
</evidence>
<keyword evidence="3" id="KW-0472">Membrane</keyword>
<reference evidence="5 7" key="1">
    <citation type="submission" date="2007-08" db="EMBL/GenBank/DDBJ databases">
        <title>Draft genome sequence of Clostridium leptum (DSM 753).</title>
        <authorList>
            <person name="Sudarsanam P."/>
            <person name="Ley R."/>
            <person name="Guruge J."/>
            <person name="Turnbaugh P.J."/>
            <person name="Mahowald M."/>
            <person name="Liep D."/>
            <person name="Gordon J."/>
        </authorList>
    </citation>
    <scope>NUCLEOTIDE SEQUENCE [LARGE SCALE GENOMIC DNA]</scope>
    <source>
        <strain evidence="5 7">DSM 753</strain>
    </source>
</reference>
<dbReference type="EC" id="3.5.1.11" evidence="5"/>
<dbReference type="PANTHER" id="PTHR35527:SF2">
    <property type="entry name" value="HYDROLASE"/>
    <property type="match status" value="1"/>
</dbReference>
<dbReference type="InterPro" id="IPR029055">
    <property type="entry name" value="Ntn_hydrolases_N"/>
</dbReference>
<evidence type="ECO:0000256" key="1">
    <source>
        <dbReference type="ARBA" id="ARBA00006625"/>
    </source>
</evidence>
<sequence>MKMIREELIMLDNRKLMAEEWNAGCSALSWSTQDGKHLWGRNFDFNRLAQGTKVSYIPSGTEYYTCGATMERNLDRSSRCRAAYAALGTGFLMIPSVPVLYEGINERGLMGGQLYYREFAHFADKAIPGTLKIQPPYVVYHVLAQCATVAEAADLLKNKVTIMNLPLFGSVPTLHWAFSDRTGEMIVVEPDRDGLKVYRNTIGVMTNSPGYSWHRLNLLNYAGIRDLDYDVLDLESDRLNQCFSGSGAQGLPGDWSSPSRFIRLAFLKKYCVKGRDESQGVANMLHLFQSAAFPLGIVRITEQGTVTEYDKDISPYDYTVYTSIMCGESLRFYWTTYQNQQIQCVDMNHLKKGMKAVQFDLEQPPNLHLLSCPEK</sequence>
<keyword evidence="2 5" id="KW-0378">Hydrolase</keyword>
<evidence type="ECO:0000256" key="3">
    <source>
        <dbReference type="SAM" id="Phobius"/>
    </source>
</evidence>
<gene>
    <name evidence="6" type="ORF">CH238_09795</name>
    <name evidence="5" type="ORF">CLOLEP_00671</name>
</gene>
<evidence type="ECO:0000259" key="4">
    <source>
        <dbReference type="Pfam" id="PF02275"/>
    </source>
</evidence>
<dbReference type="Proteomes" id="UP000003490">
    <property type="component" value="Unassembled WGS sequence"/>
</dbReference>
<name>A7VQ44_9FIRM</name>
<comment type="similarity">
    <text evidence="1">Belongs to the peptidase C59 family.</text>
</comment>
<evidence type="ECO:0000313" key="6">
    <source>
        <dbReference type="EMBL" id="PEQ24170.1"/>
    </source>
</evidence>
<dbReference type="HOGENOM" id="CLU_045206_1_0_9"/>
<dbReference type="InterPro" id="IPR052193">
    <property type="entry name" value="Peptidase_C59"/>
</dbReference>
<dbReference type="EMBL" id="NOXF01000007">
    <property type="protein sequence ID" value="PEQ24170.1"/>
    <property type="molecule type" value="Genomic_DNA"/>
</dbReference>
<evidence type="ECO:0000313" key="7">
    <source>
        <dbReference type="Proteomes" id="UP000003490"/>
    </source>
</evidence>
<dbReference type="Gene3D" id="3.60.60.10">
    <property type="entry name" value="Penicillin V Acylase, Chain A"/>
    <property type="match status" value="1"/>
</dbReference>
<dbReference type="SUPFAM" id="SSF56235">
    <property type="entry name" value="N-terminal nucleophile aminohydrolases (Ntn hydrolases)"/>
    <property type="match status" value="1"/>
</dbReference>
<evidence type="ECO:0000313" key="8">
    <source>
        <dbReference type="Proteomes" id="UP000220611"/>
    </source>
</evidence>
<dbReference type="Proteomes" id="UP000220611">
    <property type="component" value="Unassembled WGS sequence"/>
</dbReference>
<reference evidence="6 8" key="3">
    <citation type="submission" date="2017-07" db="EMBL/GenBank/DDBJ databases">
        <title>Prevalence of linear plasmids in Cutibacterium (Propionibacterium) acnes isolates obtained from prostatic tissue.</title>
        <authorList>
            <person name="Davidsson S."/>
            <person name="Carlsson J."/>
            <person name="Molling P."/>
            <person name="Andren O."/>
            <person name="Andersson S.-O."/>
            <person name="Brzuszkiewicz E."/>
            <person name="Poehlein A."/>
            <person name="Al-Zeer M."/>
            <person name="Brinkmann V."/>
            <person name="Scavenius C."/>
            <person name="Nazipi S."/>
            <person name="Soderquist B."/>
            <person name="Bruggemann H."/>
        </authorList>
    </citation>
    <scope>NUCLEOTIDE SEQUENCE [LARGE SCALE GENOMIC DNA]</scope>
    <source>
        <strain evidence="6 8">DSM 753</strain>
    </source>
</reference>
<protein>
    <submittedName>
        <fullName evidence="6">Linear amide C-N hydrolase</fullName>
    </submittedName>
    <submittedName>
        <fullName evidence="5">Penicillin amidase</fullName>
        <ecNumber evidence="5">3.5.1.11</ecNumber>
    </submittedName>
</protein>
<proteinExistence type="inferred from homology"/>
<keyword evidence="3" id="KW-1133">Transmembrane helix</keyword>
<comment type="caution">
    <text evidence="5">The sequence shown here is derived from an EMBL/GenBank/DDBJ whole genome shotgun (WGS) entry which is preliminary data.</text>
</comment>
<reference evidence="5 7" key="2">
    <citation type="submission" date="2007-08" db="EMBL/GenBank/DDBJ databases">
        <authorList>
            <person name="Fulton L."/>
            <person name="Clifton S."/>
            <person name="Fulton B."/>
            <person name="Xu J."/>
            <person name="Minx P."/>
            <person name="Pepin K.H."/>
            <person name="Johnson M."/>
            <person name="Thiruvilangam P."/>
            <person name="Bhonagiri V."/>
            <person name="Nash W.E."/>
            <person name="Wang C."/>
            <person name="Mardis E.R."/>
            <person name="Wilson R.K."/>
        </authorList>
    </citation>
    <scope>NUCLEOTIDE SEQUENCE [LARGE SCALE GENOMIC DNA]</scope>
    <source>
        <strain evidence="5 7">DSM 753</strain>
    </source>
</reference>
<organism evidence="5 7">
    <name type="scientific">[Clostridium] leptum DSM 753</name>
    <dbReference type="NCBI Taxonomy" id="428125"/>
    <lineage>
        <taxon>Bacteria</taxon>
        <taxon>Bacillati</taxon>
        <taxon>Bacillota</taxon>
        <taxon>Clostridia</taxon>
        <taxon>Eubacteriales</taxon>
        <taxon>Oscillospiraceae</taxon>
        <taxon>Oscillospiraceae incertae sedis</taxon>
    </lineage>
</organism>
<feature type="transmembrane region" description="Helical" evidence="3">
    <location>
        <begin position="82"/>
        <end position="101"/>
    </location>
</feature>
<dbReference type="Pfam" id="PF02275">
    <property type="entry name" value="CBAH"/>
    <property type="match status" value="1"/>
</dbReference>
<dbReference type="AlphaFoldDB" id="A7VQ44"/>
<dbReference type="eggNOG" id="COG3049">
    <property type="taxonomic scope" value="Bacteria"/>
</dbReference>
<evidence type="ECO:0000256" key="2">
    <source>
        <dbReference type="ARBA" id="ARBA00022801"/>
    </source>
</evidence>
<accession>A7VQ44</accession>
<dbReference type="EMBL" id="ABCB02000014">
    <property type="protein sequence ID" value="EDO62549.1"/>
    <property type="molecule type" value="Genomic_DNA"/>
</dbReference>
<keyword evidence="8" id="KW-1185">Reference proteome</keyword>